<evidence type="ECO:0000313" key="2">
    <source>
        <dbReference type="EMBL" id="JAD47754.1"/>
    </source>
</evidence>
<reference evidence="2" key="1">
    <citation type="submission" date="2014-09" db="EMBL/GenBank/DDBJ databases">
        <authorList>
            <person name="Magalhaes I.L.F."/>
            <person name="Oliveira U."/>
            <person name="Santos F.R."/>
            <person name="Vidigal T.H.D.A."/>
            <person name="Brescovit A.D."/>
            <person name="Santos A.J."/>
        </authorList>
    </citation>
    <scope>NUCLEOTIDE SEQUENCE</scope>
    <source>
        <tissue evidence="2">Shoot tissue taken approximately 20 cm above the soil surface</tissue>
    </source>
</reference>
<feature type="region of interest" description="Disordered" evidence="1">
    <location>
        <begin position="1"/>
        <end position="52"/>
    </location>
</feature>
<dbReference type="AlphaFoldDB" id="A0A0A9A7T5"/>
<reference evidence="2" key="2">
    <citation type="journal article" date="2015" name="Data Brief">
        <title>Shoot transcriptome of the giant reed, Arundo donax.</title>
        <authorList>
            <person name="Barrero R.A."/>
            <person name="Guerrero F.D."/>
            <person name="Moolhuijzen P."/>
            <person name="Goolsby J.A."/>
            <person name="Tidwell J."/>
            <person name="Bellgard S.E."/>
            <person name="Bellgard M.I."/>
        </authorList>
    </citation>
    <scope>NUCLEOTIDE SEQUENCE</scope>
    <source>
        <tissue evidence="2">Shoot tissue taken approximately 20 cm above the soil surface</tissue>
    </source>
</reference>
<sequence length="52" mass="5621">MTRGEPTDGINPTRRPSLRHALPTLSHPTLAPPGLHHRRHPESPAGLCSALL</sequence>
<protein>
    <submittedName>
        <fullName evidence="2">Uncharacterized protein</fullName>
    </submittedName>
</protein>
<organism evidence="2">
    <name type="scientific">Arundo donax</name>
    <name type="common">Giant reed</name>
    <name type="synonym">Donax arundinaceus</name>
    <dbReference type="NCBI Taxonomy" id="35708"/>
    <lineage>
        <taxon>Eukaryota</taxon>
        <taxon>Viridiplantae</taxon>
        <taxon>Streptophyta</taxon>
        <taxon>Embryophyta</taxon>
        <taxon>Tracheophyta</taxon>
        <taxon>Spermatophyta</taxon>
        <taxon>Magnoliopsida</taxon>
        <taxon>Liliopsida</taxon>
        <taxon>Poales</taxon>
        <taxon>Poaceae</taxon>
        <taxon>PACMAD clade</taxon>
        <taxon>Arundinoideae</taxon>
        <taxon>Arundineae</taxon>
        <taxon>Arundo</taxon>
    </lineage>
</organism>
<accession>A0A0A9A7T5</accession>
<proteinExistence type="predicted"/>
<dbReference type="EMBL" id="GBRH01250141">
    <property type="protein sequence ID" value="JAD47754.1"/>
    <property type="molecule type" value="Transcribed_RNA"/>
</dbReference>
<name>A0A0A9A7T5_ARUDO</name>
<evidence type="ECO:0000256" key="1">
    <source>
        <dbReference type="SAM" id="MobiDB-lite"/>
    </source>
</evidence>